<sequence length="245" mass="27127">MKDKCLQNTKVDYMFGLHVQANVEKGCIECKEGTLNASSNSVKIKGKRTHGAYPENGTDALVFVDQVITPLQSIISKNLSPSNMAVLTLGKISGGEAQNVICENVEINGTIRFLNEESKQIIMDKAKTIVENTAKAYGCKGCIYLENKGYSPVINDKELVYIIKFNGEILLGKESYKEKAYPSMGAEDFSFYTEDCKGAFFHLGCGNKKKGINSLIHTDTFDIDEDCLFIGTAMHVLNVIYFNEK</sequence>
<organism evidence="3 4">
    <name type="scientific">Terrisporobacter muris</name>
    <dbReference type="NCBI Taxonomy" id="2963284"/>
    <lineage>
        <taxon>Bacteria</taxon>
        <taxon>Bacillati</taxon>
        <taxon>Bacillota</taxon>
        <taxon>Clostridia</taxon>
        <taxon>Peptostreptococcales</taxon>
        <taxon>Peptostreptococcaceae</taxon>
        <taxon>Terrisporobacter</taxon>
    </lineage>
</organism>
<dbReference type="Proteomes" id="UP001140817">
    <property type="component" value="Unassembled WGS sequence"/>
</dbReference>
<evidence type="ECO:0000259" key="2">
    <source>
        <dbReference type="Pfam" id="PF07687"/>
    </source>
</evidence>
<dbReference type="PANTHER" id="PTHR11014:SF63">
    <property type="entry name" value="METALLOPEPTIDASE, PUTATIVE (AFU_ORTHOLOGUE AFUA_6G09600)-RELATED"/>
    <property type="match status" value="1"/>
</dbReference>
<keyword evidence="4" id="KW-1185">Reference proteome</keyword>
<dbReference type="Gene3D" id="3.30.70.360">
    <property type="match status" value="1"/>
</dbReference>
<name>A0A9X2MA53_9FIRM</name>
<dbReference type="Gene3D" id="3.40.630.10">
    <property type="entry name" value="Zn peptidases"/>
    <property type="match status" value="1"/>
</dbReference>
<dbReference type="EMBL" id="JANKBY010000069">
    <property type="protein sequence ID" value="MCR1822654.1"/>
    <property type="molecule type" value="Genomic_DNA"/>
</dbReference>
<dbReference type="GO" id="GO:0019877">
    <property type="term" value="P:diaminopimelate biosynthetic process"/>
    <property type="evidence" value="ECO:0007669"/>
    <property type="project" value="UniProtKB-ARBA"/>
</dbReference>
<keyword evidence="1" id="KW-0378">Hydrolase</keyword>
<proteinExistence type="predicted"/>
<reference evidence="3" key="1">
    <citation type="submission" date="2022-07" db="EMBL/GenBank/DDBJ databases">
        <title>Enhanced cultured diversity of the mouse gut microbiota enables custom-made synthetic communities.</title>
        <authorList>
            <person name="Afrizal A."/>
        </authorList>
    </citation>
    <scope>NUCLEOTIDE SEQUENCE</scope>
    <source>
        <strain evidence="3">DSM 29186</strain>
    </source>
</reference>
<dbReference type="SUPFAM" id="SSF53187">
    <property type="entry name" value="Zn-dependent exopeptidases"/>
    <property type="match status" value="1"/>
</dbReference>
<dbReference type="InterPro" id="IPR002933">
    <property type="entry name" value="Peptidase_M20"/>
</dbReference>
<dbReference type="Pfam" id="PF01546">
    <property type="entry name" value="Peptidase_M20"/>
    <property type="match status" value="1"/>
</dbReference>
<protein>
    <submittedName>
        <fullName evidence="3">Amidohydrolase</fullName>
    </submittedName>
</protein>
<dbReference type="AlphaFoldDB" id="A0A9X2MA53"/>
<dbReference type="SUPFAM" id="SSF55031">
    <property type="entry name" value="Bacterial exopeptidase dimerisation domain"/>
    <property type="match status" value="1"/>
</dbReference>
<evidence type="ECO:0000313" key="4">
    <source>
        <dbReference type="Proteomes" id="UP001140817"/>
    </source>
</evidence>
<dbReference type="InterPro" id="IPR011650">
    <property type="entry name" value="Peptidase_M20_dimer"/>
</dbReference>
<feature type="domain" description="Peptidase M20 dimerisation" evidence="2">
    <location>
        <begin position="37"/>
        <end position="137"/>
    </location>
</feature>
<gene>
    <name evidence="3" type="ORF">NSA58_07640</name>
</gene>
<dbReference type="Pfam" id="PF07687">
    <property type="entry name" value="M20_dimer"/>
    <property type="match status" value="1"/>
</dbReference>
<comment type="caution">
    <text evidence="3">The sequence shown here is derived from an EMBL/GenBank/DDBJ whole genome shotgun (WGS) entry which is preliminary data.</text>
</comment>
<accession>A0A9X2MA53</accession>
<dbReference type="InterPro" id="IPR017439">
    <property type="entry name" value="Amidohydrolase"/>
</dbReference>
<dbReference type="PANTHER" id="PTHR11014">
    <property type="entry name" value="PEPTIDASE M20 FAMILY MEMBER"/>
    <property type="match status" value="1"/>
</dbReference>
<dbReference type="GO" id="GO:0050118">
    <property type="term" value="F:N-acetyldiaminopimelate deacetylase activity"/>
    <property type="evidence" value="ECO:0007669"/>
    <property type="project" value="UniProtKB-ARBA"/>
</dbReference>
<dbReference type="InterPro" id="IPR036264">
    <property type="entry name" value="Bact_exopeptidase_dim_dom"/>
</dbReference>
<evidence type="ECO:0000313" key="3">
    <source>
        <dbReference type="EMBL" id="MCR1822654.1"/>
    </source>
</evidence>
<evidence type="ECO:0000256" key="1">
    <source>
        <dbReference type="ARBA" id="ARBA00022801"/>
    </source>
</evidence>
<dbReference type="FunFam" id="3.30.70.360:FF:000001">
    <property type="entry name" value="N-acetyldiaminopimelate deacetylase"/>
    <property type="match status" value="1"/>
</dbReference>
<dbReference type="NCBIfam" id="TIGR01891">
    <property type="entry name" value="amidohydrolases"/>
    <property type="match status" value="1"/>
</dbReference>